<accession>A0AAN8S7R2</accession>
<organism evidence="1 2">
    <name type="scientific">Polyplax serrata</name>
    <name type="common">Common mouse louse</name>
    <dbReference type="NCBI Taxonomy" id="468196"/>
    <lineage>
        <taxon>Eukaryota</taxon>
        <taxon>Metazoa</taxon>
        <taxon>Ecdysozoa</taxon>
        <taxon>Arthropoda</taxon>
        <taxon>Hexapoda</taxon>
        <taxon>Insecta</taxon>
        <taxon>Pterygota</taxon>
        <taxon>Neoptera</taxon>
        <taxon>Paraneoptera</taxon>
        <taxon>Psocodea</taxon>
        <taxon>Troctomorpha</taxon>
        <taxon>Phthiraptera</taxon>
        <taxon>Anoplura</taxon>
        <taxon>Polyplacidae</taxon>
        <taxon>Polyplax</taxon>
    </lineage>
</organism>
<comment type="caution">
    <text evidence="1">The sequence shown here is derived from an EMBL/GenBank/DDBJ whole genome shotgun (WGS) entry which is preliminary data.</text>
</comment>
<protein>
    <submittedName>
        <fullName evidence="1">Uncharacterized protein</fullName>
    </submittedName>
</protein>
<proteinExistence type="predicted"/>
<evidence type="ECO:0000313" key="1">
    <source>
        <dbReference type="EMBL" id="KAK6620866.1"/>
    </source>
</evidence>
<reference evidence="1 2" key="1">
    <citation type="submission" date="2023-10" db="EMBL/GenBank/DDBJ databases">
        <title>Genomes of two closely related lineages of the louse Polyplax serrata with different host specificities.</title>
        <authorList>
            <person name="Martinu J."/>
            <person name="Tarabai H."/>
            <person name="Stefka J."/>
            <person name="Hypsa V."/>
        </authorList>
    </citation>
    <scope>NUCLEOTIDE SEQUENCE [LARGE SCALE GENOMIC DNA]</scope>
    <source>
        <strain evidence="1">HR10_N</strain>
    </source>
</reference>
<evidence type="ECO:0000313" key="2">
    <source>
        <dbReference type="Proteomes" id="UP001372834"/>
    </source>
</evidence>
<dbReference type="AlphaFoldDB" id="A0AAN8S7R2"/>
<dbReference type="Proteomes" id="UP001372834">
    <property type="component" value="Unassembled WGS sequence"/>
</dbReference>
<name>A0AAN8S7R2_POLSC</name>
<gene>
    <name evidence="1" type="ORF">RUM43_011164</name>
</gene>
<dbReference type="EMBL" id="JAWJWE010000039">
    <property type="protein sequence ID" value="KAK6620866.1"/>
    <property type="molecule type" value="Genomic_DNA"/>
</dbReference>
<sequence length="100" mass="11159">MGSHLADENWFLANEKKRSISPSPPTPVKLQVCPQVPRYKKKRMRVSNHVAMVKRGRNPPGVIAAAANISEIQVKILQRSGSTSGEQVKIWRLKKGCEVN</sequence>